<reference evidence="8" key="1">
    <citation type="journal article" date="2015" name="Proc. Natl. Acad. Sci. U.S.A.">
        <title>Bacterial clade with the ribosomal RNA operon on a small plasmid rather than the chromosome.</title>
        <authorList>
            <person name="Anda M."/>
            <person name="Ohtsubo Y."/>
            <person name="Okubo T."/>
            <person name="Sugawara M."/>
            <person name="Nagata Y."/>
            <person name="Tsuda M."/>
            <person name="Minamisawa K."/>
            <person name="Mitsui H."/>
        </authorList>
    </citation>
    <scope>NUCLEOTIDE SEQUENCE</scope>
    <source>
        <strain evidence="8">DSM 15513</strain>
    </source>
</reference>
<dbReference type="AlphaFoldDB" id="A0A0P0ZB56"/>
<dbReference type="OrthoDB" id="6057322at2"/>
<protein>
    <submittedName>
        <fullName evidence="8">Major facilitator superfamily transporter</fullName>
    </submittedName>
</protein>
<keyword evidence="5 6" id="KW-0472">Membrane</keyword>
<keyword evidence="3 6" id="KW-0812">Transmembrane</keyword>
<proteinExistence type="predicted"/>
<dbReference type="EMBL" id="LC066397">
    <property type="protein sequence ID" value="BAT31062.1"/>
    <property type="molecule type" value="Genomic_DNA"/>
</dbReference>
<evidence type="ECO:0000313" key="8">
    <source>
        <dbReference type="EMBL" id="BAT31062.1"/>
    </source>
</evidence>
<evidence type="ECO:0000259" key="7">
    <source>
        <dbReference type="PROSITE" id="PS50850"/>
    </source>
</evidence>
<dbReference type="PANTHER" id="PTHR23505">
    <property type="entry name" value="SPINSTER"/>
    <property type="match status" value="1"/>
</dbReference>
<feature type="transmembrane region" description="Helical" evidence="6">
    <location>
        <begin position="273"/>
        <end position="294"/>
    </location>
</feature>
<dbReference type="GO" id="GO:0016020">
    <property type="term" value="C:membrane"/>
    <property type="evidence" value="ECO:0007669"/>
    <property type="project" value="UniProtKB-SubCell"/>
</dbReference>
<dbReference type="SUPFAM" id="SSF103473">
    <property type="entry name" value="MFS general substrate transporter"/>
    <property type="match status" value="1"/>
</dbReference>
<dbReference type="PROSITE" id="PS50850">
    <property type="entry name" value="MFS"/>
    <property type="match status" value="1"/>
</dbReference>
<dbReference type="GO" id="GO:0022857">
    <property type="term" value="F:transmembrane transporter activity"/>
    <property type="evidence" value="ECO:0007669"/>
    <property type="project" value="InterPro"/>
</dbReference>
<dbReference type="PANTHER" id="PTHR23505:SF79">
    <property type="entry name" value="PROTEIN SPINSTER"/>
    <property type="match status" value="1"/>
</dbReference>
<dbReference type="Gene3D" id="1.20.1250.20">
    <property type="entry name" value="MFS general substrate transporter like domains"/>
    <property type="match status" value="2"/>
</dbReference>
<name>A0A0P0ZB56_9HYPH</name>
<comment type="subcellular location">
    <subcellularLocation>
        <location evidence="1">Membrane</location>
        <topology evidence="1">Multi-pass membrane protein</topology>
    </subcellularLocation>
</comment>
<dbReference type="Pfam" id="PF07690">
    <property type="entry name" value="MFS_1"/>
    <property type="match status" value="1"/>
</dbReference>
<feature type="transmembrane region" description="Helical" evidence="6">
    <location>
        <begin position="113"/>
        <end position="135"/>
    </location>
</feature>
<dbReference type="InterPro" id="IPR036259">
    <property type="entry name" value="MFS_trans_sf"/>
</dbReference>
<evidence type="ECO:0000256" key="3">
    <source>
        <dbReference type="ARBA" id="ARBA00022692"/>
    </source>
</evidence>
<feature type="transmembrane region" description="Helical" evidence="6">
    <location>
        <begin position="367"/>
        <end position="389"/>
    </location>
</feature>
<feature type="transmembrane region" description="Helical" evidence="6">
    <location>
        <begin position="147"/>
        <end position="171"/>
    </location>
</feature>
<feature type="transmembrane region" description="Helical" evidence="6">
    <location>
        <begin position="235"/>
        <end position="253"/>
    </location>
</feature>
<evidence type="ECO:0000256" key="2">
    <source>
        <dbReference type="ARBA" id="ARBA00022448"/>
    </source>
</evidence>
<sequence length="435" mass="45559">MVDPVSRIETVSGSARERWALVIVLCLVHLVSSIDRHVLTLVLEPVGKDLRLADTQLGFVQGTAYVALYAIAILPFGILLDRINRKLILLLCLILWSVGTAVCALAQSFEALVAGRMLIGLGQASVVPAAMSMIAGAFADRPFGRPVAAFTASATLGRGIALFGGGGLLIWLAGSETFQALDELEPWRRLLLLSLIANAIVLVAVVAFGLSDLPRMERVRELAISQVLLANWPRYVTYLGCAVATVMSIQVIAAWTPTVFVRTFAIAPAESGLLVGGLVLALGAVGNLSGGVALDSFSRNGKRAATPIVMIIALSGAMIMALMLCLADHIVIAAFAFGGATLCLGAATPLAIEAIQRLTPAKFRARVTAGFVLVVTLLSLGIGPVWVGWLSENAYPGPHSLNHAMLTVLTIAGMLGLTSAVTASLLGDVAERRPA</sequence>
<keyword evidence="4 6" id="KW-1133">Transmembrane helix</keyword>
<feature type="transmembrane region" description="Helical" evidence="6">
    <location>
        <begin position="330"/>
        <end position="355"/>
    </location>
</feature>
<accession>A0A0P0ZB56</accession>
<feature type="transmembrane region" description="Helical" evidence="6">
    <location>
        <begin position="59"/>
        <end position="80"/>
    </location>
</feature>
<feature type="transmembrane region" description="Helical" evidence="6">
    <location>
        <begin position="87"/>
        <end position="107"/>
    </location>
</feature>
<feature type="transmembrane region" description="Helical" evidence="6">
    <location>
        <begin position="191"/>
        <end position="214"/>
    </location>
</feature>
<feature type="transmembrane region" description="Helical" evidence="6">
    <location>
        <begin position="401"/>
        <end position="426"/>
    </location>
</feature>
<feature type="transmembrane region" description="Helical" evidence="6">
    <location>
        <begin position="20"/>
        <end position="39"/>
    </location>
</feature>
<feature type="transmembrane region" description="Helical" evidence="6">
    <location>
        <begin position="306"/>
        <end position="324"/>
    </location>
</feature>
<dbReference type="InterPro" id="IPR011701">
    <property type="entry name" value="MFS"/>
</dbReference>
<evidence type="ECO:0000256" key="6">
    <source>
        <dbReference type="SAM" id="Phobius"/>
    </source>
</evidence>
<feature type="domain" description="Major facilitator superfamily (MFS) profile" evidence="7">
    <location>
        <begin position="21"/>
        <end position="431"/>
    </location>
</feature>
<dbReference type="InterPro" id="IPR044770">
    <property type="entry name" value="MFS_spinster-like"/>
</dbReference>
<dbReference type="InterPro" id="IPR020846">
    <property type="entry name" value="MFS_dom"/>
</dbReference>
<keyword evidence="2" id="KW-0813">Transport</keyword>
<evidence type="ECO:0000256" key="4">
    <source>
        <dbReference type="ARBA" id="ARBA00022989"/>
    </source>
</evidence>
<evidence type="ECO:0000256" key="1">
    <source>
        <dbReference type="ARBA" id="ARBA00004141"/>
    </source>
</evidence>
<evidence type="ECO:0000256" key="5">
    <source>
        <dbReference type="ARBA" id="ARBA00023136"/>
    </source>
</evidence>
<organism evidence="8">
    <name type="scientific">Fulvimarina pelagi</name>
    <dbReference type="NCBI Taxonomy" id="217511"/>
    <lineage>
        <taxon>Bacteria</taxon>
        <taxon>Pseudomonadati</taxon>
        <taxon>Pseudomonadota</taxon>
        <taxon>Alphaproteobacteria</taxon>
        <taxon>Hyphomicrobiales</taxon>
        <taxon>Aurantimonadaceae</taxon>
        <taxon>Fulvimarina</taxon>
    </lineage>
</organism>